<dbReference type="EMBL" id="CASHTH010004115">
    <property type="protein sequence ID" value="CAI8053704.1"/>
    <property type="molecule type" value="Genomic_DNA"/>
</dbReference>
<keyword evidence="6" id="KW-1185">Reference proteome</keyword>
<gene>
    <name evidence="5" type="ORF">GBAR_LOCUS29349</name>
</gene>
<dbReference type="InterPro" id="IPR016032">
    <property type="entry name" value="Sig_transdc_resp-reg_C-effctor"/>
</dbReference>
<dbReference type="GO" id="GO:0006355">
    <property type="term" value="P:regulation of DNA-templated transcription"/>
    <property type="evidence" value="ECO:0007669"/>
    <property type="project" value="InterPro"/>
</dbReference>
<reference evidence="5" key="1">
    <citation type="submission" date="2023-03" db="EMBL/GenBank/DDBJ databases">
        <authorList>
            <person name="Steffen K."/>
            <person name="Cardenas P."/>
        </authorList>
    </citation>
    <scope>NUCLEOTIDE SEQUENCE</scope>
</reference>
<dbReference type="Proteomes" id="UP001174909">
    <property type="component" value="Unassembled WGS sequence"/>
</dbReference>
<evidence type="ECO:0000256" key="2">
    <source>
        <dbReference type="ARBA" id="ARBA00023125"/>
    </source>
</evidence>
<keyword evidence="2" id="KW-0238">DNA-binding</keyword>
<dbReference type="AlphaFoldDB" id="A0AA35TTX8"/>
<dbReference type="CDD" id="cd06170">
    <property type="entry name" value="LuxR_C_like"/>
    <property type="match status" value="1"/>
</dbReference>
<evidence type="ECO:0000313" key="5">
    <source>
        <dbReference type="EMBL" id="CAI8053704.1"/>
    </source>
</evidence>
<feature type="domain" description="HTH luxR-type" evidence="4">
    <location>
        <begin position="4"/>
        <end position="69"/>
    </location>
</feature>
<dbReference type="PRINTS" id="PR00038">
    <property type="entry name" value="HTHLUXR"/>
</dbReference>
<evidence type="ECO:0000256" key="1">
    <source>
        <dbReference type="ARBA" id="ARBA00023015"/>
    </source>
</evidence>
<evidence type="ECO:0000259" key="4">
    <source>
        <dbReference type="PROSITE" id="PS50043"/>
    </source>
</evidence>
<sequence>MALSKGGPSELTRREREVIEFASQGATNRQIAEALFVTENTVKVHLRNIYRKLDVQNRHQLTALAHRSGFNGPNLSVPPV</sequence>
<accession>A0AA35TTX8</accession>
<dbReference type="SMART" id="SM00421">
    <property type="entry name" value="HTH_LUXR"/>
    <property type="match status" value="1"/>
</dbReference>
<name>A0AA35TTX8_GEOBA</name>
<dbReference type="Gene3D" id="1.10.10.10">
    <property type="entry name" value="Winged helix-like DNA-binding domain superfamily/Winged helix DNA-binding domain"/>
    <property type="match status" value="1"/>
</dbReference>
<evidence type="ECO:0000313" key="6">
    <source>
        <dbReference type="Proteomes" id="UP001174909"/>
    </source>
</evidence>
<dbReference type="InterPro" id="IPR036388">
    <property type="entry name" value="WH-like_DNA-bd_sf"/>
</dbReference>
<dbReference type="SUPFAM" id="SSF46894">
    <property type="entry name" value="C-terminal effector domain of the bipartite response regulators"/>
    <property type="match status" value="1"/>
</dbReference>
<comment type="caution">
    <text evidence="5">The sequence shown here is derived from an EMBL/GenBank/DDBJ whole genome shotgun (WGS) entry which is preliminary data.</text>
</comment>
<dbReference type="PROSITE" id="PS00622">
    <property type="entry name" value="HTH_LUXR_1"/>
    <property type="match status" value="1"/>
</dbReference>
<dbReference type="Pfam" id="PF00196">
    <property type="entry name" value="GerE"/>
    <property type="match status" value="1"/>
</dbReference>
<dbReference type="PANTHER" id="PTHR44688:SF16">
    <property type="entry name" value="DNA-BINDING TRANSCRIPTIONAL ACTIVATOR DEVR_DOSR"/>
    <property type="match status" value="1"/>
</dbReference>
<keyword evidence="1" id="KW-0805">Transcription regulation</keyword>
<organism evidence="5 6">
    <name type="scientific">Geodia barretti</name>
    <name type="common">Barrett's horny sponge</name>
    <dbReference type="NCBI Taxonomy" id="519541"/>
    <lineage>
        <taxon>Eukaryota</taxon>
        <taxon>Metazoa</taxon>
        <taxon>Porifera</taxon>
        <taxon>Demospongiae</taxon>
        <taxon>Heteroscleromorpha</taxon>
        <taxon>Tetractinellida</taxon>
        <taxon>Astrophorina</taxon>
        <taxon>Geodiidae</taxon>
        <taxon>Geodia</taxon>
    </lineage>
</organism>
<proteinExistence type="predicted"/>
<dbReference type="PANTHER" id="PTHR44688">
    <property type="entry name" value="DNA-BINDING TRANSCRIPTIONAL ACTIVATOR DEVR_DOSR"/>
    <property type="match status" value="1"/>
</dbReference>
<dbReference type="PROSITE" id="PS50043">
    <property type="entry name" value="HTH_LUXR_2"/>
    <property type="match status" value="1"/>
</dbReference>
<evidence type="ECO:0000256" key="3">
    <source>
        <dbReference type="ARBA" id="ARBA00023163"/>
    </source>
</evidence>
<dbReference type="InterPro" id="IPR000792">
    <property type="entry name" value="Tscrpt_reg_LuxR_C"/>
</dbReference>
<protein>
    <submittedName>
        <fullName evidence="5">Transcriptional regulatory protein LiaR</fullName>
    </submittedName>
</protein>
<dbReference type="GO" id="GO:0003677">
    <property type="term" value="F:DNA binding"/>
    <property type="evidence" value="ECO:0007669"/>
    <property type="project" value="UniProtKB-KW"/>
</dbReference>
<keyword evidence="3" id="KW-0804">Transcription</keyword>